<organism evidence="2 3">
    <name type="scientific">Polarella glacialis</name>
    <name type="common">Dinoflagellate</name>
    <dbReference type="NCBI Taxonomy" id="89957"/>
    <lineage>
        <taxon>Eukaryota</taxon>
        <taxon>Sar</taxon>
        <taxon>Alveolata</taxon>
        <taxon>Dinophyceae</taxon>
        <taxon>Suessiales</taxon>
        <taxon>Suessiaceae</taxon>
        <taxon>Polarella</taxon>
    </lineage>
</organism>
<evidence type="ECO:0000256" key="1">
    <source>
        <dbReference type="SAM" id="MobiDB-lite"/>
    </source>
</evidence>
<evidence type="ECO:0000313" key="2">
    <source>
        <dbReference type="EMBL" id="CAE8676179.1"/>
    </source>
</evidence>
<feature type="non-terminal residue" evidence="2">
    <location>
        <position position="1"/>
    </location>
</feature>
<protein>
    <submittedName>
        <fullName evidence="2">Uncharacterized protein</fullName>
    </submittedName>
</protein>
<feature type="region of interest" description="Disordered" evidence="1">
    <location>
        <begin position="41"/>
        <end position="88"/>
    </location>
</feature>
<feature type="compositionally biased region" description="Low complexity" evidence="1">
    <location>
        <begin position="110"/>
        <end position="141"/>
    </location>
</feature>
<feature type="region of interest" description="Disordered" evidence="1">
    <location>
        <begin position="317"/>
        <end position="401"/>
    </location>
</feature>
<gene>
    <name evidence="2" type="ORF">PGLA2088_LOCUS19754</name>
</gene>
<feature type="region of interest" description="Disordered" evidence="1">
    <location>
        <begin position="1"/>
        <end position="24"/>
    </location>
</feature>
<proteinExistence type="predicted"/>
<dbReference type="AlphaFoldDB" id="A0A813JFY2"/>
<dbReference type="EMBL" id="CAJNNW010025202">
    <property type="protein sequence ID" value="CAE8676179.1"/>
    <property type="molecule type" value="Genomic_DNA"/>
</dbReference>
<feature type="region of interest" description="Disordered" evidence="1">
    <location>
        <begin position="100"/>
        <end position="192"/>
    </location>
</feature>
<accession>A0A813JFY2</accession>
<evidence type="ECO:0000313" key="3">
    <source>
        <dbReference type="Proteomes" id="UP000626109"/>
    </source>
</evidence>
<feature type="compositionally biased region" description="Polar residues" evidence="1">
    <location>
        <begin position="183"/>
        <end position="192"/>
    </location>
</feature>
<feature type="compositionally biased region" description="Low complexity" evidence="1">
    <location>
        <begin position="343"/>
        <end position="360"/>
    </location>
</feature>
<feature type="compositionally biased region" description="Low complexity" evidence="1">
    <location>
        <begin position="69"/>
        <end position="86"/>
    </location>
</feature>
<comment type="caution">
    <text evidence="2">The sequence shown here is derived from an EMBL/GenBank/DDBJ whole genome shotgun (WGS) entry which is preliminary data.</text>
</comment>
<sequence length="401" mass="43561">DLDEEQVQAHSLPTPQSSSSSTAWAEAPYADWAVASDDTRISAGGVSSASGRQPVPQRGRQPSARPREAAAPSPSKPSSGDSSCGPQGIQADVAWERAQASGLPPHHAHQTPQQLQGQHLQQKPLMQQPTHHQQHQQLHQQLYTPSNAYVPDDSGVHMNDIHPSGFRSVPKVPAHSAGAIPVSSDSRGTGDLLQQDNRYLHNSLTSEVFERSGVRGSSASIVDVGVEDLNDLAHMEVAEEVRQWEDRIVSQHMVALQEDARLLTKESELLSQVQQGASYDIDWYVSEVDKVVRRKMEVYMSFMEDLEAFKAQLRREETLSRSCQRSRDGLGGGESRYAQGIPAASSVSSHALQSSLHSTSGVPRALARDGGIPLDVNPQRTPRTPRLVSGMAGSAFGMESR</sequence>
<reference evidence="2" key="1">
    <citation type="submission" date="2021-02" db="EMBL/GenBank/DDBJ databases">
        <authorList>
            <person name="Dougan E. K."/>
            <person name="Rhodes N."/>
            <person name="Thang M."/>
            <person name="Chan C."/>
        </authorList>
    </citation>
    <scope>NUCLEOTIDE SEQUENCE</scope>
</reference>
<dbReference type="Proteomes" id="UP000626109">
    <property type="component" value="Unassembled WGS sequence"/>
</dbReference>
<name>A0A813JFY2_POLGL</name>